<proteinExistence type="predicted"/>
<gene>
    <name evidence="2" type="ORF">BDV39DRAFT_188010</name>
</gene>
<organism evidence="2 3">
    <name type="scientific">Aspergillus sergii</name>
    <dbReference type="NCBI Taxonomy" id="1034303"/>
    <lineage>
        <taxon>Eukaryota</taxon>
        <taxon>Fungi</taxon>
        <taxon>Dikarya</taxon>
        <taxon>Ascomycota</taxon>
        <taxon>Pezizomycotina</taxon>
        <taxon>Eurotiomycetes</taxon>
        <taxon>Eurotiomycetidae</taxon>
        <taxon>Eurotiales</taxon>
        <taxon>Aspergillaceae</taxon>
        <taxon>Aspergillus</taxon>
        <taxon>Aspergillus subgen. Circumdati</taxon>
    </lineage>
</organism>
<keyword evidence="1" id="KW-0812">Transmembrane</keyword>
<protein>
    <submittedName>
        <fullName evidence="2">Uncharacterized protein</fullName>
    </submittedName>
</protein>
<dbReference type="Proteomes" id="UP000325945">
    <property type="component" value="Unassembled WGS sequence"/>
</dbReference>
<reference evidence="3" key="1">
    <citation type="submission" date="2019-04" db="EMBL/GenBank/DDBJ databases">
        <title>Friends and foes A comparative genomics studyof 23 Aspergillus species from section Flavi.</title>
        <authorList>
            <consortium name="DOE Joint Genome Institute"/>
            <person name="Kjaerbolling I."/>
            <person name="Vesth T."/>
            <person name="Frisvad J.C."/>
            <person name="Nybo J.L."/>
            <person name="Theobald S."/>
            <person name="Kildgaard S."/>
            <person name="Isbrandt T."/>
            <person name="Kuo A."/>
            <person name="Sato A."/>
            <person name="Lyhne E.K."/>
            <person name="Kogle M.E."/>
            <person name="Wiebenga A."/>
            <person name="Kun R.S."/>
            <person name="Lubbers R.J."/>
            <person name="Makela M.R."/>
            <person name="Barry K."/>
            <person name="Chovatia M."/>
            <person name="Clum A."/>
            <person name="Daum C."/>
            <person name="Haridas S."/>
            <person name="He G."/>
            <person name="LaButti K."/>
            <person name="Lipzen A."/>
            <person name="Mondo S."/>
            <person name="Riley R."/>
            <person name="Salamov A."/>
            <person name="Simmons B.A."/>
            <person name="Magnuson J.K."/>
            <person name="Henrissat B."/>
            <person name="Mortensen U.H."/>
            <person name="Larsen T.O."/>
            <person name="Devries R.P."/>
            <person name="Grigoriev I.V."/>
            <person name="Machida M."/>
            <person name="Baker S.E."/>
            <person name="Andersen M.R."/>
        </authorList>
    </citation>
    <scope>NUCLEOTIDE SEQUENCE [LARGE SCALE GENOMIC DNA]</scope>
    <source>
        <strain evidence="3">CBS 130017</strain>
    </source>
</reference>
<feature type="transmembrane region" description="Helical" evidence="1">
    <location>
        <begin position="69"/>
        <end position="90"/>
    </location>
</feature>
<dbReference type="EMBL" id="ML741955">
    <property type="protein sequence ID" value="KAE8320387.1"/>
    <property type="molecule type" value="Genomic_DNA"/>
</dbReference>
<evidence type="ECO:0000256" key="1">
    <source>
        <dbReference type="SAM" id="Phobius"/>
    </source>
</evidence>
<dbReference type="AlphaFoldDB" id="A0A5N6WHQ5"/>
<name>A0A5N6WHQ5_9EURO</name>
<evidence type="ECO:0000313" key="2">
    <source>
        <dbReference type="EMBL" id="KAE8320387.1"/>
    </source>
</evidence>
<sequence>MLLLELAWSLSYPGGTSLFSHTHTQPPVVSFPSPFSLVSLSSSYSCFLLPSSSPLRRVLTSPINRRDPFLSFGLWAVVLLLPFLPSFTLLDSRTGSFRHSPEERLPTRIPGGNSSSTFYTSISTINSLDLLSMQ</sequence>
<keyword evidence="1" id="KW-0472">Membrane</keyword>
<keyword evidence="1" id="KW-1133">Transmembrane helix</keyword>
<keyword evidence="3" id="KW-1185">Reference proteome</keyword>
<evidence type="ECO:0000313" key="3">
    <source>
        <dbReference type="Proteomes" id="UP000325945"/>
    </source>
</evidence>
<accession>A0A5N6WHQ5</accession>